<comment type="caution">
    <text evidence="1">The sequence shown here is derived from an EMBL/GenBank/DDBJ whole genome shotgun (WGS) entry which is preliminary data.</text>
</comment>
<dbReference type="EMBL" id="LXQA010855168">
    <property type="protein sequence ID" value="MCI74181.1"/>
    <property type="molecule type" value="Genomic_DNA"/>
</dbReference>
<accession>A0A392UKU4</accession>
<dbReference type="AlphaFoldDB" id="A0A392UKU4"/>
<reference evidence="1 2" key="1">
    <citation type="journal article" date="2018" name="Front. Plant Sci.">
        <title>Red Clover (Trifolium pratense) and Zigzag Clover (T. medium) - A Picture of Genomic Similarities and Differences.</title>
        <authorList>
            <person name="Dluhosova J."/>
            <person name="Istvanek J."/>
            <person name="Nedelnik J."/>
            <person name="Repkova J."/>
        </authorList>
    </citation>
    <scope>NUCLEOTIDE SEQUENCE [LARGE SCALE GENOMIC DNA]</scope>
    <source>
        <strain evidence="2">cv. 10/8</strain>
        <tissue evidence="1">Leaf</tissue>
    </source>
</reference>
<sequence>MDVSIPTSMVLGSSIFSAGTEKVPKACYDGTDTDVPPHVGVHCCQQLLGCCFTCLISVMTTIVVNLTL</sequence>
<protein>
    <submittedName>
        <fullName evidence="1">Uncharacterized protein</fullName>
    </submittedName>
</protein>
<name>A0A392UKU4_9FABA</name>
<dbReference type="Proteomes" id="UP000265520">
    <property type="component" value="Unassembled WGS sequence"/>
</dbReference>
<keyword evidence="2" id="KW-1185">Reference proteome</keyword>
<evidence type="ECO:0000313" key="1">
    <source>
        <dbReference type="EMBL" id="MCI74181.1"/>
    </source>
</evidence>
<feature type="non-terminal residue" evidence="1">
    <location>
        <position position="68"/>
    </location>
</feature>
<evidence type="ECO:0000313" key="2">
    <source>
        <dbReference type="Proteomes" id="UP000265520"/>
    </source>
</evidence>
<organism evidence="1 2">
    <name type="scientific">Trifolium medium</name>
    <dbReference type="NCBI Taxonomy" id="97028"/>
    <lineage>
        <taxon>Eukaryota</taxon>
        <taxon>Viridiplantae</taxon>
        <taxon>Streptophyta</taxon>
        <taxon>Embryophyta</taxon>
        <taxon>Tracheophyta</taxon>
        <taxon>Spermatophyta</taxon>
        <taxon>Magnoliopsida</taxon>
        <taxon>eudicotyledons</taxon>
        <taxon>Gunneridae</taxon>
        <taxon>Pentapetalae</taxon>
        <taxon>rosids</taxon>
        <taxon>fabids</taxon>
        <taxon>Fabales</taxon>
        <taxon>Fabaceae</taxon>
        <taxon>Papilionoideae</taxon>
        <taxon>50 kb inversion clade</taxon>
        <taxon>NPAAA clade</taxon>
        <taxon>Hologalegina</taxon>
        <taxon>IRL clade</taxon>
        <taxon>Trifolieae</taxon>
        <taxon>Trifolium</taxon>
    </lineage>
</organism>
<proteinExistence type="predicted"/>